<proteinExistence type="predicted"/>
<sequence>MKKFLLVAAFAVCGIFSANAQGFKVGANVGYPIGDAGDAYSLQVGLDVAYTWEVGDGFQVGATTGYLRYFGEDMDETLNGVTIEVESVDAGFIPIAATAQYTFGEMWFLGADIGYAVYVGEGDGNGGFLYQPKFGWSSESIDVYAFYKGISISDEETTQSFGDVEVTTSTGGGTASSVGLGVAFKF</sequence>
<dbReference type="EMBL" id="CABVMM010000004">
    <property type="protein sequence ID" value="VVV00011.1"/>
    <property type="molecule type" value="Genomic_DNA"/>
</dbReference>
<evidence type="ECO:0000313" key="2">
    <source>
        <dbReference type="Proteomes" id="UP000356253"/>
    </source>
</evidence>
<protein>
    <submittedName>
        <fullName evidence="1">Uncharacterized protein</fullName>
    </submittedName>
</protein>
<accession>A0AC61Y677</accession>
<evidence type="ECO:0000313" key="1">
    <source>
        <dbReference type="EMBL" id="VVV00011.1"/>
    </source>
</evidence>
<organism evidence="1 2">
    <name type="scientific">Mesonia oceanica</name>
    <dbReference type="NCBI Taxonomy" id="2687242"/>
    <lineage>
        <taxon>Bacteria</taxon>
        <taxon>Pseudomonadati</taxon>
        <taxon>Bacteroidota</taxon>
        <taxon>Flavobacteriia</taxon>
        <taxon>Flavobacteriales</taxon>
        <taxon>Flavobacteriaceae</taxon>
        <taxon>Mesonia</taxon>
    </lineage>
</organism>
<dbReference type="Proteomes" id="UP000356253">
    <property type="component" value="Unassembled WGS sequence"/>
</dbReference>
<name>A0AC61Y677_9FLAO</name>
<keyword evidence="2" id="KW-1185">Reference proteome</keyword>
<comment type="caution">
    <text evidence="1">The sequence shown here is derived from an EMBL/GenBank/DDBJ whole genome shotgun (WGS) entry which is preliminary data.</text>
</comment>
<reference evidence="1" key="1">
    <citation type="submission" date="2019-09" db="EMBL/GenBank/DDBJ databases">
        <authorList>
            <person name="Rodrigo-Torres L."/>
            <person name="Arahal R. D."/>
            <person name="Lucena T."/>
        </authorList>
    </citation>
    <scope>NUCLEOTIDE SEQUENCE</scope>
    <source>
        <strain evidence="1">ISS653</strain>
    </source>
</reference>
<gene>
    <name evidence="1" type="ORF">FVB9532_01272</name>
</gene>